<dbReference type="PATRIC" id="fig|101510.16.peg.8762"/>
<dbReference type="EMBL" id="CP000433">
    <property type="protein sequence ID" value="ABH00564.1"/>
    <property type="molecule type" value="Genomic_DNA"/>
</dbReference>
<geneLocation type="plasmid" evidence="2 3">
    <name>pRHL2</name>
</geneLocation>
<gene>
    <name evidence="2" type="ordered locus">RHA1_ro10375</name>
</gene>
<evidence type="ECO:0000313" key="2">
    <source>
        <dbReference type="EMBL" id="ABH00564.1"/>
    </source>
</evidence>
<dbReference type="Pfam" id="PF26343">
    <property type="entry name" value="VapC50_C"/>
    <property type="match status" value="1"/>
</dbReference>
<evidence type="ECO:0000259" key="1">
    <source>
        <dbReference type="Pfam" id="PF26343"/>
    </source>
</evidence>
<keyword evidence="2" id="KW-0614">Plasmid</keyword>
<proteinExistence type="predicted"/>
<dbReference type="AlphaFoldDB" id="Q0RVX2"/>
<sequence length="198" mass="22050">MTFTVLYDANVLYPNVLRDVLIRLAQTGLVHARWTDRILDETFEKLAEDRPDIPASTLTKLRELMNCRRYRTAWSPATRPSSPHSRCRMRTTGMCWPRRSAPAPRSSSPRICGTSPTRIWQFGVEAKHPDEFVMDLFHLDGVRVHQAVSATAAAWRHPPGTPADVCDRLAAAALPISSAPIRAAWVRSVSVGPSPAGR</sequence>
<evidence type="ECO:0000313" key="3">
    <source>
        <dbReference type="Proteomes" id="UP000008710"/>
    </source>
</evidence>
<dbReference type="KEGG" id="rha:RHA1_ro10375"/>
<organism evidence="2 3">
    <name type="scientific">Rhodococcus jostii (strain RHA1)</name>
    <dbReference type="NCBI Taxonomy" id="101510"/>
    <lineage>
        <taxon>Bacteria</taxon>
        <taxon>Bacillati</taxon>
        <taxon>Actinomycetota</taxon>
        <taxon>Actinomycetes</taxon>
        <taxon>Mycobacteriales</taxon>
        <taxon>Nocardiaceae</taxon>
        <taxon>Rhodococcus</taxon>
    </lineage>
</organism>
<reference evidence="3" key="1">
    <citation type="journal article" date="2006" name="Proc. Natl. Acad. Sci. U.S.A.">
        <title>The complete genome of Rhodococcus sp. RHA1 provides insights into a catabolic powerhouse.</title>
        <authorList>
            <person name="McLeod M.P."/>
            <person name="Warren R.L."/>
            <person name="Hsiao W.W.L."/>
            <person name="Araki N."/>
            <person name="Myhre M."/>
            <person name="Fernandes C."/>
            <person name="Miyazawa D."/>
            <person name="Wong W."/>
            <person name="Lillquist A.L."/>
            <person name="Wang D."/>
            <person name="Dosanjh M."/>
            <person name="Hara H."/>
            <person name="Petrescu A."/>
            <person name="Morin R.D."/>
            <person name="Yang G."/>
            <person name="Stott J.M."/>
            <person name="Schein J.E."/>
            <person name="Shin H."/>
            <person name="Smailus D."/>
            <person name="Siddiqui A.S."/>
            <person name="Marra M.A."/>
            <person name="Jones S.J.M."/>
            <person name="Holt R."/>
            <person name="Brinkman F.S.L."/>
            <person name="Miyauchi K."/>
            <person name="Fukuda M."/>
            <person name="Davies J.E."/>
            <person name="Mohn W.W."/>
            <person name="Eltis L.D."/>
        </authorList>
    </citation>
    <scope>NUCLEOTIDE SEQUENCE [LARGE SCALE GENOMIC DNA]</scope>
    <source>
        <strain evidence="3">RHA1</strain>
    </source>
</reference>
<dbReference type="HOGENOM" id="CLU_096418_0_1_11"/>
<name>Q0RVX2_RHOJR</name>
<feature type="domain" description="VapC50 C-terminal" evidence="1">
    <location>
        <begin position="129"/>
        <end position="179"/>
    </location>
</feature>
<accession>Q0RVX2</accession>
<protein>
    <recommendedName>
        <fullName evidence="1">VapC50 C-terminal domain-containing protein</fullName>
    </recommendedName>
</protein>
<dbReference type="Proteomes" id="UP000008710">
    <property type="component" value="Plasmid pRHL2"/>
</dbReference>
<dbReference type="InterPro" id="IPR058652">
    <property type="entry name" value="VapC50_C"/>
</dbReference>